<dbReference type="VEuPathDB" id="FungiDB:I303_00991"/>
<feature type="region of interest" description="Disordered" evidence="1">
    <location>
        <begin position="1"/>
        <end position="92"/>
    </location>
</feature>
<name>A0A1A6AGN4_9TREE</name>
<keyword evidence="4" id="KW-1185">Reference proteome</keyword>
<reference evidence="3" key="2">
    <citation type="submission" date="2013-07" db="EMBL/GenBank/DDBJ databases">
        <authorList>
            <consortium name="The Broad Institute Genome Sequencing Platform"/>
            <person name="Cuomo C."/>
            <person name="Litvintseva A."/>
            <person name="Chen Y."/>
            <person name="Heitman J."/>
            <person name="Sun S."/>
            <person name="Springer D."/>
            <person name="Dromer F."/>
            <person name="Young S.K."/>
            <person name="Zeng Q."/>
            <person name="Gargeya S."/>
            <person name="Fitzgerald M."/>
            <person name="Abouelleil A."/>
            <person name="Alvarado L."/>
            <person name="Berlin A.M."/>
            <person name="Chapman S.B."/>
            <person name="Dewar J."/>
            <person name="Goldberg J."/>
            <person name="Griggs A."/>
            <person name="Gujja S."/>
            <person name="Hansen M."/>
            <person name="Howarth C."/>
            <person name="Imamovic A."/>
            <person name="Larimer J."/>
            <person name="McCowan C."/>
            <person name="Murphy C."/>
            <person name="Pearson M."/>
            <person name="Priest M."/>
            <person name="Roberts A."/>
            <person name="Saif S."/>
            <person name="Shea T."/>
            <person name="Sykes S."/>
            <person name="Wortman J."/>
            <person name="Nusbaum C."/>
            <person name="Birren B."/>
        </authorList>
    </citation>
    <scope>NUCLEOTIDE SEQUENCE</scope>
    <source>
        <strain evidence="3">CBS 10117</strain>
    </source>
</reference>
<dbReference type="EMBL" id="CP144530">
    <property type="protein sequence ID" value="WWC58445.1"/>
    <property type="molecule type" value="Genomic_DNA"/>
</dbReference>
<dbReference type="RefSeq" id="XP_018267010.1">
    <property type="nucleotide sequence ID" value="XM_018404356.1"/>
</dbReference>
<reference evidence="2" key="1">
    <citation type="submission" date="2013-07" db="EMBL/GenBank/DDBJ databases">
        <title>The Genome Sequence of Cryptococcus dejecticola CBS10117.</title>
        <authorList>
            <consortium name="The Broad Institute Genome Sequencing Platform"/>
            <person name="Cuomo C."/>
            <person name="Litvintseva A."/>
            <person name="Chen Y."/>
            <person name="Heitman J."/>
            <person name="Sun S."/>
            <person name="Springer D."/>
            <person name="Dromer F."/>
            <person name="Young S.K."/>
            <person name="Zeng Q."/>
            <person name="Gargeya S."/>
            <person name="Fitzgerald M."/>
            <person name="Abouelleil A."/>
            <person name="Alvarado L."/>
            <person name="Berlin A.M."/>
            <person name="Chapman S.B."/>
            <person name="Dewar J."/>
            <person name="Goldberg J."/>
            <person name="Griggs A."/>
            <person name="Gujja S."/>
            <person name="Hansen M."/>
            <person name="Howarth C."/>
            <person name="Imamovic A."/>
            <person name="Larimer J."/>
            <person name="McCowan C."/>
            <person name="Murphy C."/>
            <person name="Pearson M."/>
            <person name="Priest M."/>
            <person name="Roberts A."/>
            <person name="Saif S."/>
            <person name="Shea T."/>
            <person name="Sykes S."/>
            <person name="Wortman J."/>
            <person name="Nusbaum C."/>
            <person name="Birren B."/>
        </authorList>
    </citation>
    <scope>NUCLEOTIDE SEQUENCE [LARGE SCALE GENOMIC DNA]</scope>
    <source>
        <strain evidence="2">CBS 10117</strain>
    </source>
</reference>
<organism evidence="2">
    <name type="scientific">Kwoniella dejecticola CBS 10117</name>
    <dbReference type="NCBI Taxonomy" id="1296121"/>
    <lineage>
        <taxon>Eukaryota</taxon>
        <taxon>Fungi</taxon>
        <taxon>Dikarya</taxon>
        <taxon>Basidiomycota</taxon>
        <taxon>Agaricomycotina</taxon>
        <taxon>Tremellomycetes</taxon>
        <taxon>Tremellales</taxon>
        <taxon>Cryptococcaceae</taxon>
        <taxon>Kwoniella</taxon>
    </lineage>
</organism>
<accession>A0A1A6AGN4</accession>
<evidence type="ECO:0000313" key="4">
    <source>
        <dbReference type="Proteomes" id="UP000078595"/>
    </source>
</evidence>
<protein>
    <submittedName>
        <fullName evidence="2">Uncharacterized protein</fullName>
    </submittedName>
</protein>
<dbReference type="KEGG" id="kdj:28964690"/>
<evidence type="ECO:0000256" key="1">
    <source>
        <dbReference type="SAM" id="MobiDB-lite"/>
    </source>
</evidence>
<dbReference type="AlphaFoldDB" id="A0A1A6AGN4"/>
<reference evidence="3" key="3">
    <citation type="submission" date="2024-02" db="EMBL/GenBank/DDBJ databases">
        <title>Comparative genomics of Cryptococcus and Kwoniella reveals pathogenesis evolution and contrasting modes of karyotype evolution via chromosome fusion or intercentromeric recombination.</title>
        <authorList>
            <person name="Coelho M.A."/>
            <person name="David-Palma M."/>
            <person name="Shea T."/>
            <person name="Bowers K."/>
            <person name="McGinley-Smith S."/>
            <person name="Mohammad A.W."/>
            <person name="Gnirke A."/>
            <person name="Yurkov A.M."/>
            <person name="Nowrousian M."/>
            <person name="Sun S."/>
            <person name="Cuomo C.A."/>
            <person name="Heitman J."/>
        </authorList>
    </citation>
    <scope>NUCLEOTIDE SEQUENCE</scope>
    <source>
        <strain evidence="3">CBS 10117</strain>
    </source>
</reference>
<feature type="compositionally biased region" description="Basic and acidic residues" evidence="1">
    <location>
        <begin position="60"/>
        <end position="83"/>
    </location>
</feature>
<dbReference type="EMBL" id="KI894027">
    <property type="protein sequence ID" value="OBR89168.1"/>
    <property type="molecule type" value="Genomic_DNA"/>
</dbReference>
<dbReference type="GeneID" id="28964690"/>
<evidence type="ECO:0000313" key="2">
    <source>
        <dbReference type="EMBL" id="OBR89168.1"/>
    </source>
</evidence>
<dbReference type="Proteomes" id="UP000078595">
    <property type="component" value="Chromosome 1"/>
</dbReference>
<dbReference type="OrthoDB" id="10648615at2759"/>
<evidence type="ECO:0000313" key="3">
    <source>
        <dbReference type="EMBL" id="WWC58445.1"/>
    </source>
</evidence>
<proteinExistence type="predicted"/>
<gene>
    <name evidence="2" type="ORF">I303_00991</name>
    <name evidence="3" type="ORF">I303_100986</name>
</gene>
<sequence>MDPKTKSEDDSGPPNEPLVSKKVRPLSPFDKKPATSVPKPSSTEKHVRFTTPKPAVTRKPNHDAKSGEIQVEQKVEPAPDHTHQSISENKPLDSMPFHALVVDPKMMEAFLNSQKMVTNQQELLTAQLVYRKTKESDLEESRDTLRQYQDNHNWLREMIWDKKPFE</sequence>